<dbReference type="SUPFAM" id="SSF51395">
    <property type="entry name" value="FMN-linked oxidoreductases"/>
    <property type="match status" value="1"/>
</dbReference>
<dbReference type="PANTHER" id="PTHR43656:SF2">
    <property type="entry name" value="BINDING OXIDOREDUCTASE, PUTATIVE (AFU_ORTHOLOGUE AFUA_2G08260)-RELATED"/>
    <property type="match status" value="1"/>
</dbReference>
<feature type="domain" description="NADH:flavin oxidoreductase/NADH oxidase N-terminal" evidence="3">
    <location>
        <begin position="15"/>
        <end position="358"/>
    </location>
</feature>
<evidence type="ECO:0000256" key="2">
    <source>
        <dbReference type="ARBA" id="ARBA00023002"/>
    </source>
</evidence>
<protein>
    <submittedName>
        <fullName evidence="4">NADH:flavin oxidoreductase/NADH oxidase family protein</fullName>
    </submittedName>
</protein>
<organism evidence="4 5">
    <name type="scientific">Marinibaculum pumilum</name>
    <dbReference type="NCBI Taxonomy" id="1766165"/>
    <lineage>
        <taxon>Bacteria</taxon>
        <taxon>Pseudomonadati</taxon>
        <taxon>Pseudomonadota</taxon>
        <taxon>Alphaproteobacteria</taxon>
        <taxon>Rhodospirillales</taxon>
        <taxon>Rhodospirillaceae</taxon>
        <taxon>Marinibaculum</taxon>
    </lineage>
</organism>
<keyword evidence="5" id="KW-1185">Reference proteome</keyword>
<dbReference type="Pfam" id="PF00724">
    <property type="entry name" value="Oxidored_FMN"/>
    <property type="match status" value="1"/>
</dbReference>
<dbReference type="PANTHER" id="PTHR43656">
    <property type="entry name" value="BINDING OXIDOREDUCTASE, PUTATIVE (AFU_ORTHOLOGUE AFUA_2G08260)-RELATED"/>
    <property type="match status" value="1"/>
</dbReference>
<accession>A0ABV7L1L6</accession>
<reference evidence="5" key="1">
    <citation type="journal article" date="2019" name="Int. J. Syst. Evol. Microbiol.">
        <title>The Global Catalogue of Microorganisms (GCM) 10K type strain sequencing project: providing services to taxonomists for standard genome sequencing and annotation.</title>
        <authorList>
            <consortium name="The Broad Institute Genomics Platform"/>
            <consortium name="The Broad Institute Genome Sequencing Center for Infectious Disease"/>
            <person name="Wu L."/>
            <person name="Ma J."/>
        </authorList>
    </citation>
    <scope>NUCLEOTIDE SEQUENCE [LARGE SCALE GENOMIC DNA]</scope>
    <source>
        <strain evidence="5">KCTC 42964</strain>
    </source>
</reference>
<evidence type="ECO:0000259" key="3">
    <source>
        <dbReference type="Pfam" id="PF00724"/>
    </source>
</evidence>
<dbReference type="InterPro" id="IPR051799">
    <property type="entry name" value="NADH_flavin_oxidoreductase"/>
</dbReference>
<sequence length="426" mass="44971">MTGPDDRGATTDLAAPLDLPCGVRLANRLAKAPLTEGLADSRNAPTVRHERLYRRWSAGGCALLVTGNVLVDRRYLERPGNVVIEDGAVPSAGLEAYARAGTSAGNHLWMQINHAGRQTPEHLNPTPVGPSAVPLKLKGGYGAPRALEAAEIADIVDRFAFMAGIARETGFTGVQIHAAHGYLLSEFLSPLANRREDEWGGPLENRARLLLETVAAVRRRVGADFPVSVKLNSADFQKGGFSHAECLQVVGWLNSAGVDLLEISGGNYEQPSMMGVRVLDAEGQAENAVASVAASTAAREAYFLDYAASIAPVATTPLMVTGGFRTAAGMAAALASGAADVIGLGRPLCAEPDLAKRLLSCQADGVPLYENAIQPKRAGMPWFALQLLRMGDGLDPDLEMEGETAERLYRENELAAAAALADRTAA</sequence>
<evidence type="ECO:0000256" key="1">
    <source>
        <dbReference type="ARBA" id="ARBA00022630"/>
    </source>
</evidence>
<keyword evidence="2" id="KW-0560">Oxidoreductase</keyword>
<dbReference type="InterPro" id="IPR013785">
    <property type="entry name" value="Aldolase_TIM"/>
</dbReference>
<dbReference type="Proteomes" id="UP001595528">
    <property type="component" value="Unassembled WGS sequence"/>
</dbReference>
<keyword evidence="1" id="KW-0285">Flavoprotein</keyword>
<dbReference type="InterPro" id="IPR001155">
    <property type="entry name" value="OxRdtase_FMN_N"/>
</dbReference>
<comment type="caution">
    <text evidence="4">The sequence shown here is derived from an EMBL/GenBank/DDBJ whole genome shotgun (WGS) entry which is preliminary data.</text>
</comment>
<evidence type="ECO:0000313" key="5">
    <source>
        <dbReference type="Proteomes" id="UP001595528"/>
    </source>
</evidence>
<dbReference type="Gene3D" id="3.20.20.70">
    <property type="entry name" value="Aldolase class I"/>
    <property type="match status" value="1"/>
</dbReference>
<evidence type="ECO:0000313" key="4">
    <source>
        <dbReference type="EMBL" id="MFC3228300.1"/>
    </source>
</evidence>
<dbReference type="RefSeq" id="WP_379901288.1">
    <property type="nucleotide sequence ID" value="NZ_JBHRTR010000028.1"/>
</dbReference>
<name>A0ABV7L1L6_9PROT</name>
<dbReference type="CDD" id="cd04733">
    <property type="entry name" value="OYE_like_2_FMN"/>
    <property type="match status" value="1"/>
</dbReference>
<proteinExistence type="predicted"/>
<gene>
    <name evidence="4" type="ORF">ACFOGJ_13730</name>
</gene>
<dbReference type="EMBL" id="JBHRTR010000028">
    <property type="protein sequence ID" value="MFC3228300.1"/>
    <property type="molecule type" value="Genomic_DNA"/>
</dbReference>